<keyword evidence="3" id="KW-0804">Transcription</keyword>
<dbReference type="InterPro" id="IPR036388">
    <property type="entry name" value="WH-like_DNA-bd_sf"/>
</dbReference>
<dbReference type="AlphaFoldDB" id="A0A2N9PBV2"/>
<evidence type="ECO:0000256" key="1">
    <source>
        <dbReference type="ARBA" id="ARBA00023015"/>
    </source>
</evidence>
<gene>
    <name evidence="5" type="ORF">FLACOL_01825</name>
</gene>
<proteinExistence type="predicted"/>
<name>A0A2N9PBV2_9FLAO</name>
<dbReference type="InterPro" id="IPR036390">
    <property type="entry name" value="WH_DNA-bd_sf"/>
</dbReference>
<dbReference type="SMART" id="SM00347">
    <property type="entry name" value="HTH_MARR"/>
    <property type="match status" value="1"/>
</dbReference>
<keyword evidence="2" id="KW-0238">DNA-binding</keyword>
<organism evidence="5 6">
    <name type="scientific">Flavobacterium columnare</name>
    <dbReference type="NCBI Taxonomy" id="996"/>
    <lineage>
        <taxon>Bacteria</taxon>
        <taxon>Pseudomonadati</taxon>
        <taxon>Bacteroidota</taxon>
        <taxon>Flavobacteriia</taxon>
        <taxon>Flavobacteriales</taxon>
        <taxon>Flavobacteriaceae</taxon>
        <taxon>Flavobacterium</taxon>
    </lineage>
</organism>
<evidence type="ECO:0000256" key="2">
    <source>
        <dbReference type="ARBA" id="ARBA00023125"/>
    </source>
</evidence>
<protein>
    <recommendedName>
        <fullName evidence="4">HTH marR-type domain-containing protein</fullName>
    </recommendedName>
</protein>
<dbReference type="PANTHER" id="PTHR42756:SF1">
    <property type="entry name" value="TRANSCRIPTIONAL REPRESSOR OF EMRAB OPERON"/>
    <property type="match status" value="1"/>
</dbReference>
<dbReference type="GO" id="GO:0003677">
    <property type="term" value="F:DNA binding"/>
    <property type="evidence" value="ECO:0007669"/>
    <property type="project" value="UniProtKB-KW"/>
</dbReference>
<dbReference type="GO" id="GO:0003700">
    <property type="term" value="F:DNA-binding transcription factor activity"/>
    <property type="evidence" value="ECO:0007669"/>
    <property type="project" value="InterPro"/>
</dbReference>
<evidence type="ECO:0000313" key="5">
    <source>
        <dbReference type="EMBL" id="SPE77815.1"/>
    </source>
</evidence>
<reference evidence="5 6" key="1">
    <citation type="submission" date="2018-02" db="EMBL/GenBank/DDBJ databases">
        <authorList>
            <person name="Cohen D.B."/>
            <person name="Kent A.D."/>
        </authorList>
    </citation>
    <scope>NUCLEOTIDE SEQUENCE [LARGE SCALE GENOMIC DNA]</scope>
    <source>
        <strain evidence="5">CIP109753</strain>
    </source>
</reference>
<dbReference type="SUPFAM" id="SSF46785">
    <property type="entry name" value="Winged helix' DNA-binding domain"/>
    <property type="match status" value="1"/>
</dbReference>
<evidence type="ECO:0000313" key="6">
    <source>
        <dbReference type="Proteomes" id="UP000238180"/>
    </source>
</evidence>
<feature type="domain" description="HTH marR-type" evidence="4">
    <location>
        <begin position="60"/>
        <end position="193"/>
    </location>
</feature>
<evidence type="ECO:0000259" key="4">
    <source>
        <dbReference type="PROSITE" id="PS50995"/>
    </source>
</evidence>
<dbReference type="Gene3D" id="1.10.10.10">
    <property type="entry name" value="Winged helix-like DNA-binding domain superfamily/Winged helix DNA-binding domain"/>
    <property type="match status" value="1"/>
</dbReference>
<dbReference type="PROSITE" id="PS50995">
    <property type="entry name" value="HTH_MARR_2"/>
    <property type="match status" value="1"/>
</dbReference>
<dbReference type="Proteomes" id="UP000238180">
    <property type="component" value="Unassembled WGS sequence"/>
</dbReference>
<keyword evidence="1" id="KW-0805">Transcription regulation</keyword>
<dbReference type="RefSeq" id="WP_105196410.1">
    <property type="nucleotide sequence ID" value="NZ_OLKH01000102.1"/>
</dbReference>
<dbReference type="EMBL" id="OLKH01000102">
    <property type="protein sequence ID" value="SPE77815.1"/>
    <property type="molecule type" value="Genomic_DNA"/>
</dbReference>
<accession>A0A2N9PBV2</accession>
<sequence>MNTDFFIQLLLKVKEFEEEVPFKNSVTVDEFRLWLNEKAYQETNPTALFKKENKTVFDIENEIAKQVILLGRFSKQMIRRGLKDFPQLANEEFTYLYRMIDEDSLTKMQLIERNAHEKQTGIEIIKRLVKNDLLEELPDEKDKRITRLRITPKGKTYFNESVEGVTRISRVLAARLQEDEKSDLLALLKKLNEFHFNVYFNHKDSNINEINELI</sequence>
<dbReference type="InterPro" id="IPR000835">
    <property type="entry name" value="HTH_MarR-typ"/>
</dbReference>
<dbReference type="Pfam" id="PF13463">
    <property type="entry name" value="HTH_27"/>
    <property type="match status" value="1"/>
</dbReference>
<dbReference type="PANTHER" id="PTHR42756">
    <property type="entry name" value="TRANSCRIPTIONAL REGULATOR, MARR"/>
    <property type="match status" value="1"/>
</dbReference>
<evidence type="ECO:0000256" key="3">
    <source>
        <dbReference type="ARBA" id="ARBA00023163"/>
    </source>
</evidence>